<dbReference type="EMBL" id="JAUQTB010000016">
    <property type="protein sequence ID" value="MDO7908423.1"/>
    <property type="molecule type" value="Genomic_DNA"/>
</dbReference>
<accession>A0ABT9CIR1</accession>
<name>A0ABT9CIR1_9BACL</name>
<evidence type="ECO:0000313" key="3">
    <source>
        <dbReference type="Proteomes" id="UP001240171"/>
    </source>
</evidence>
<protein>
    <recommendedName>
        <fullName evidence="1">YqbQ/XkdQ domain-containing protein</fullName>
    </recommendedName>
</protein>
<keyword evidence="3" id="KW-1185">Reference proteome</keyword>
<feature type="domain" description="YqbQ/XkdQ" evidence="1">
    <location>
        <begin position="25"/>
        <end position="321"/>
    </location>
</feature>
<evidence type="ECO:0000313" key="2">
    <source>
        <dbReference type="EMBL" id="MDO7908423.1"/>
    </source>
</evidence>
<reference evidence="2 3" key="1">
    <citation type="submission" date="2023-07" db="EMBL/GenBank/DDBJ databases">
        <title>Paenibacillus sp. JX-17 nov. isolated from soil.</title>
        <authorList>
            <person name="Wan Y."/>
            <person name="Liu B."/>
        </authorList>
    </citation>
    <scope>NUCLEOTIDE SEQUENCE [LARGE SCALE GENOMIC DNA]</scope>
    <source>
        <strain evidence="2 3">JX-17</strain>
    </source>
</reference>
<dbReference type="Pfam" id="PF24032">
    <property type="entry name" value="YQBQ"/>
    <property type="match status" value="1"/>
</dbReference>
<evidence type="ECO:0000259" key="1">
    <source>
        <dbReference type="Pfam" id="PF24032"/>
    </source>
</evidence>
<organism evidence="2 3">
    <name type="scientific">Paenibacillus lacisoli</name>
    <dbReference type="NCBI Taxonomy" id="3064525"/>
    <lineage>
        <taxon>Bacteria</taxon>
        <taxon>Bacillati</taxon>
        <taxon>Bacillota</taxon>
        <taxon>Bacilli</taxon>
        <taxon>Bacillales</taxon>
        <taxon>Paenibacillaceae</taxon>
        <taxon>Paenibacillus</taxon>
    </lineage>
</organism>
<proteinExistence type="predicted"/>
<dbReference type="RefSeq" id="WP_305025643.1">
    <property type="nucleotide sequence ID" value="NZ_JAUQTB010000016.1"/>
</dbReference>
<dbReference type="InterPro" id="IPR056937">
    <property type="entry name" value="YqbQ/XkdQ"/>
</dbReference>
<dbReference type="Proteomes" id="UP001240171">
    <property type="component" value="Unassembled WGS sequence"/>
</dbReference>
<comment type="caution">
    <text evidence="2">The sequence shown here is derived from an EMBL/GenBank/DDBJ whole genome shotgun (WGS) entry which is preliminary data.</text>
</comment>
<sequence>MDHFAVIFGKQDARSPLTDAVTELSWSSQRDEIARSMSVRMKDAPDIHVAGMLMCFSQQTRGVLLHAKNQFFHGPIIKVEKDEFTNAWELEANEISWYLAKNKGTRPYLKGDAGEELQRFIRTTGIDFRCPKLGFTLDERYGTMPHSELILDVLQKAYERSGYRYHLDVIRTDQSFYLQVTREGTNTKVPIFIPDQMEASTAGYSLEETYTVVTAQKYKDDKLIASVTKSDAGGIKTLGRMEEILEVEENENPATVATQRLKSLSTPKQIKKITVKHEDHTLAGLRAGWLVLIKTDHVSKWIVESADTSFRNGLYTVQLVLERREA</sequence>
<gene>
    <name evidence="2" type="ORF">Q5741_18645</name>
</gene>